<gene>
    <name evidence="1" type="ORF">H0N91_19390</name>
</gene>
<proteinExistence type="predicted"/>
<sequence length="163" mass="19440">MKELVRKNHSWDERGCPVAFCGQNLGMVQKRYYCMDHYRLGKVDMIWLGTGNMLFSSTDVERMLYFKYLGRYTRMHFKKLKVRLLPIPHPENPKRLQYKNFVDVESVRKLLDVMRKSWNVDLGDTSDPIGWIEIRDWLVGFGPGEVDAVMQNRQWNEQYEGWA</sequence>
<dbReference type="EMBL" id="JACCKS010000039">
    <property type="protein sequence ID" value="NZA40234.1"/>
    <property type="molecule type" value="Genomic_DNA"/>
</dbReference>
<dbReference type="AlphaFoldDB" id="A0A853JUI1"/>
<protein>
    <submittedName>
        <fullName evidence="1">Uncharacterized protein</fullName>
    </submittedName>
</protein>
<accession>A0A853JUI1</accession>
<organism evidence="1 2">
    <name type="scientific">Eubacterium callanderi</name>
    <dbReference type="NCBI Taxonomy" id="53442"/>
    <lineage>
        <taxon>Bacteria</taxon>
        <taxon>Bacillati</taxon>
        <taxon>Bacillota</taxon>
        <taxon>Clostridia</taxon>
        <taxon>Eubacteriales</taxon>
        <taxon>Eubacteriaceae</taxon>
        <taxon>Eubacterium</taxon>
    </lineage>
</organism>
<name>A0A853JUI1_9FIRM</name>
<dbReference type="RefSeq" id="WP_180494279.1">
    <property type="nucleotide sequence ID" value="NZ_JACCKS010000039.1"/>
</dbReference>
<dbReference type="Proteomes" id="UP000586254">
    <property type="component" value="Unassembled WGS sequence"/>
</dbReference>
<reference evidence="1 2" key="1">
    <citation type="submission" date="2020-07" db="EMBL/GenBank/DDBJ databases">
        <title>Organ Donor 1.</title>
        <authorList>
            <person name="Marsh A.J."/>
            <person name="Azcarate-Peril M.A."/>
        </authorList>
    </citation>
    <scope>NUCLEOTIDE SEQUENCE [LARGE SCALE GENOMIC DNA]</scope>
    <source>
        <strain evidence="1 2">AMC0717</strain>
    </source>
</reference>
<comment type="caution">
    <text evidence="1">The sequence shown here is derived from an EMBL/GenBank/DDBJ whole genome shotgun (WGS) entry which is preliminary data.</text>
</comment>
<evidence type="ECO:0000313" key="2">
    <source>
        <dbReference type="Proteomes" id="UP000586254"/>
    </source>
</evidence>
<evidence type="ECO:0000313" key="1">
    <source>
        <dbReference type="EMBL" id="NZA40234.1"/>
    </source>
</evidence>